<feature type="coiled-coil region" evidence="7">
    <location>
        <begin position="50"/>
        <end position="123"/>
    </location>
</feature>
<evidence type="ECO:0000256" key="5">
    <source>
        <dbReference type="ARBA" id="ARBA00023187"/>
    </source>
</evidence>
<keyword evidence="3" id="KW-0507">mRNA processing</keyword>
<keyword evidence="6" id="KW-0539">Nucleus</keyword>
<dbReference type="EMBL" id="NRSZ01000358">
    <property type="protein sequence ID" value="PNY27704.1"/>
    <property type="molecule type" value="Genomic_DNA"/>
</dbReference>
<dbReference type="OrthoDB" id="205794at2759"/>
<evidence type="ECO:0000256" key="7">
    <source>
        <dbReference type="SAM" id="Coils"/>
    </source>
</evidence>
<dbReference type="GO" id="GO:0006397">
    <property type="term" value="P:mRNA processing"/>
    <property type="evidence" value="ECO:0007669"/>
    <property type="project" value="UniProtKB-KW"/>
</dbReference>
<keyword evidence="5" id="KW-0508">mRNA splicing</keyword>
<comment type="subcellular location">
    <subcellularLocation>
        <location evidence="1">Nucleus</location>
    </subcellularLocation>
</comment>
<evidence type="ECO:0000256" key="4">
    <source>
        <dbReference type="ARBA" id="ARBA00022728"/>
    </source>
</evidence>
<dbReference type="STRING" id="45235.A0A2K3QJJ0"/>
<reference evidence="8 9" key="1">
    <citation type="submission" date="2017-08" db="EMBL/GenBank/DDBJ databases">
        <title>Harnessing the power of phylogenomics to disentangle the directionality and signatures of interkingdom host jumping in the parasitic fungal genus Tolypocladium.</title>
        <authorList>
            <person name="Quandt C.A."/>
            <person name="Patterson W."/>
            <person name="Spatafora J.W."/>
        </authorList>
    </citation>
    <scope>NUCLEOTIDE SEQUENCE [LARGE SCALE GENOMIC DNA]</scope>
    <source>
        <strain evidence="8 9">CBS 113982</strain>
    </source>
</reference>
<name>A0A2K3QJJ0_9HYPO</name>
<keyword evidence="9" id="KW-1185">Reference proteome</keyword>
<sequence length="132" mass="14845">PPPSSSSSSSSSTLRPLLSNAFVSAAYLASRNQSLALLDAHGAHAWLLSNYHFEELLKRVERELADVQREMDEVNARRARRQEDVKAEMLMLEDTWRRGVGRVLEAEVAVEELKAQIREELKNRSAQEAPSS</sequence>
<feature type="non-terminal residue" evidence="8">
    <location>
        <position position="1"/>
    </location>
</feature>
<evidence type="ECO:0000256" key="2">
    <source>
        <dbReference type="ARBA" id="ARBA00010788"/>
    </source>
</evidence>
<dbReference type="Pfam" id="PF05700">
    <property type="entry name" value="BCAS2"/>
    <property type="match status" value="1"/>
</dbReference>
<keyword evidence="4" id="KW-0747">Spliceosome</keyword>
<comment type="caution">
    <text evidence="8">The sequence shown here is derived from an EMBL/GenBank/DDBJ whole genome shotgun (WGS) entry which is preliminary data.</text>
</comment>
<dbReference type="InterPro" id="IPR008409">
    <property type="entry name" value="SPF27"/>
</dbReference>
<dbReference type="AlphaFoldDB" id="A0A2K3QJJ0"/>
<gene>
    <name evidence="8" type="ORF">TCAP_02367</name>
</gene>
<accession>A0A2K3QJJ0</accession>
<evidence type="ECO:0000256" key="1">
    <source>
        <dbReference type="ARBA" id="ARBA00004123"/>
    </source>
</evidence>
<proteinExistence type="inferred from homology"/>
<keyword evidence="7" id="KW-0175">Coiled coil</keyword>
<organism evidence="8 9">
    <name type="scientific">Tolypocladium capitatum</name>
    <dbReference type="NCBI Taxonomy" id="45235"/>
    <lineage>
        <taxon>Eukaryota</taxon>
        <taxon>Fungi</taxon>
        <taxon>Dikarya</taxon>
        <taxon>Ascomycota</taxon>
        <taxon>Pezizomycotina</taxon>
        <taxon>Sordariomycetes</taxon>
        <taxon>Hypocreomycetidae</taxon>
        <taxon>Hypocreales</taxon>
        <taxon>Ophiocordycipitaceae</taxon>
        <taxon>Tolypocladium</taxon>
    </lineage>
</organism>
<evidence type="ECO:0000313" key="8">
    <source>
        <dbReference type="EMBL" id="PNY27704.1"/>
    </source>
</evidence>
<dbReference type="PANTHER" id="PTHR13296">
    <property type="entry name" value="BCAS2 PROTEIN"/>
    <property type="match status" value="1"/>
</dbReference>
<protein>
    <submittedName>
        <fullName evidence="8">Pre-mRNA-splicing factor SPF27</fullName>
    </submittedName>
</protein>
<dbReference type="PANTHER" id="PTHR13296:SF0">
    <property type="entry name" value="PRE-MRNA-SPLICING FACTOR SPF27"/>
    <property type="match status" value="1"/>
</dbReference>
<evidence type="ECO:0000256" key="3">
    <source>
        <dbReference type="ARBA" id="ARBA00022664"/>
    </source>
</evidence>
<dbReference type="GO" id="GO:0000974">
    <property type="term" value="C:Prp19 complex"/>
    <property type="evidence" value="ECO:0007669"/>
    <property type="project" value="TreeGrafter"/>
</dbReference>
<dbReference type="GO" id="GO:0071011">
    <property type="term" value="C:precatalytic spliceosome"/>
    <property type="evidence" value="ECO:0007669"/>
    <property type="project" value="TreeGrafter"/>
</dbReference>
<comment type="similarity">
    <text evidence="2">Belongs to the SPF27 family.</text>
</comment>
<dbReference type="Proteomes" id="UP000236621">
    <property type="component" value="Unassembled WGS sequence"/>
</dbReference>
<dbReference type="GO" id="GO:0008380">
    <property type="term" value="P:RNA splicing"/>
    <property type="evidence" value="ECO:0007669"/>
    <property type="project" value="UniProtKB-KW"/>
</dbReference>
<evidence type="ECO:0000313" key="9">
    <source>
        <dbReference type="Proteomes" id="UP000236621"/>
    </source>
</evidence>
<evidence type="ECO:0000256" key="6">
    <source>
        <dbReference type="ARBA" id="ARBA00023242"/>
    </source>
</evidence>
<dbReference type="GO" id="GO:0071013">
    <property type="term" value="C:catalytic step 2 spliceosome"/>
    <property type="evidence" value="ECO:0007669"/>
    <property type="project" value="TreeGrafter"/>
</dbReference>